<dbReference type="eggNOG" id="ENOG502RXR7">
    <property type="taxonomic scope" value="Eukaryota"/>
</dbReference>
<reference evidence="4" key="1">
    <citation type="journal article" date="2014" name="Genome Announc.">
        <title>Genome sequence of the pathogenic fungus Sporothrix schenckii (ATCC 58251).</title>
        <authorList>
            <person name="Cuomo C.A."/>
            <person name="Rodriguez-Del Valle N."/>
            <person name="Perez-Sanchez L."/>
            <person name="Abouelleil A."/>
            <person name="Goldberg J."/>
            <person name="Young S."/>
            <person name="Zeng Q."/>
            <person name="Birren B.W."/>
        </authorList>
    </citation>
    <scope>NUCLEOTIDE SEQUENCE [LARGE SCALE GENOMIC DNA]</scope>
    <source>
        <strain evidence="4">ATCC 58251 / de Perez 2211183</strain>
    </source>
</reference>
<feature type="compositionally biased region" description="Low complexity" evidence="1">
    <location>
        <begin position="20"/>
        <end position="35"/>
    </location>
</feature>
<proteinExistence type="predicted"/>
<feature type="compositionally biased region" description="Low complexity" evidence="1">
    <location>
        <begin position="639"/>
        <end position="652"/>
    </location>
</feature>
<keyword evidence="2" id="KW-1133">Transmembrane helix</keyword>
<keyword evidence="2" id="KW-0812">Transmembrane</keyword>
<evidence type="ECO:0000256" key="2">
    <source>
        <dbReference type="SAM" id="Phobius"/>
    </source>
</evidence>
<dbReference type="Proteomes" id="UP000018087">
    <property type="component" value="Unassembled WGS sequence"/>
</dbReference>
<feature type="compositionally biased region" description="Pro residues" evidence="1">
    <location>
        <begin position="436"/>
        <end position="445"/>
    </location>
</feature>
<dbReference type="PANTHER" id="PTHR42032:SF1">
    <property type="entry name" value="YALI0E30679P"/>
    <property type="match status" value="1"/>
</dbReference>
<name>U7Q441_SPOS1</name>
<evidence type="ECO:0000256" key="1">
    <source>
        <dbReference type="SAM" id="MobiDB-lite"/>
    </source>
</evidence>
<keyword evidence="2" id="KW-0472">Membrane</keyword>
<feature type="compositionally biased region" description="Low complexity" evidence="1">
    <location>
        <begin position="404"/>
        <end position="435"/>
    </location>
</feature>
<feature type="compositionally biased region" description="Basic and acidic residues" evidence="1">
    <location>
        <begin position="619"/>
        <end position="638"/>
    </location>
</feature>
<feature type="region of interest" description="Disordered" evidence="1">
    <location>
        <begin position="614"/>
        <end position="652"/>
    </location>
</feature>
<dbReference type="PANTHER" id="PTHR42032">
    <property type="entry name" value="YALI0E30679P"/>
    <property type="match status" value="1"/>
</dbReference>
<dbReference type="AlphaFoldDB" id="U7Q441"/>
<feature type="transmembrane region" description="Helical" evidence="2">
    <location>
        <begin position="590"/>
        <end position="612"/>
    </location>
</feature>
<feature type="compositionally biased region" description="Basic and acidic residues" evidence="1">
    <location>
        <begin position="222"/>
        <end position="232"/>
    </location>
</feature>
<dbReference type="EMBL" id="KI440843">
    <property type="protein sequence ID" value="ERT01461.1"/>
    <property type="molecule type" value="Genomic_DNA"/>
</dbReference>
<dbReference type="STRING" id="1391915.U7Q441"/>
<dbReference type="OrthoDB" id="5422510at2759"/>
<gene>
    <name evidence="3" type="ORF">HMPREF1624_02710</name>
</gene>
<feature type="compositionally biased region" description="Basic and acidic residues" evidence="1">
    <location>
        <begin position="1"/>
        <end position="12"/>
    </location>
</feature>
<organism evidence="3 4">
    <name type="scientific">Sporothrix schenckii (strain ATCC 58251 / de Perez 2211183)</name>
    <name type="common">Rose-picker's disease fungus</name>
    <dbReference type="NCBI Taxonomy" id="1391915"/>
    <lineage>
        <taxon>Eukaryota</taxon>
        <taxon>Fungi</taxon>
        <taxon>Dikarya</taxon>
        <taxon>Ascomycota</taxon>
        <taxon>Pezizomycotina</taxon>
        <taxon>Sordariomycetes</taxon>
        <taxon>Sordariomycetidae</taxon>
        <taxon>Ophiostomatales</taxon>
        <taxon>Ophiostomataceae</taxon>
        <taxon>Sporothrix</taxon>
    </lineage>
</organism>
<feature type="region of interest" description="Disordered" evidence="1">
    <location>
        <begin position="1"/>
        <end position="48"/>
    </location>
</feature>
<evidence type="ECO:0000313" key="4">
    <source>
        <dbReference type="Proteomes" id="UP000018087"/>
    </source>
</evidence>
<feature type="region of interest" description="Disordered" evidence="1">
    <location>
        <begin position="404"/>
        <end position="479"/>
    </location>
</feature>
<dbReference type="HOGENOM" id="CLU_025640_2_1_1"/>
<feature type="compositionally biased region" description="Basic and acidic residues" evidence="1">
    <location>
        <begin position="470"/>
        <end position="479"/>
    </location>
</feature>
<keyword evidence="4" id="KW-1185">Reference proteome</keyword>
<sequence length="691" mass="75589">MAVRERTPDSRRMSRPMADATAETTSATAGSSGNGLRKRRGSTSFDEHRNSFSSIASLNAANNIYDRVNAGGAASTGSPAAAFRRRSSNFSDYSQDARDLLNPRPLAGSAELSQHQEPTSSWDSLPLAFALLPALGGLFVKGGDSFVSDLMLLAIGGIFLHWSVTQPWSWYHDSQQIREEHEANADFAVEIDSDIEDCDAEEDLPPPVPLGDLQEEEEEGAENAKKDAKTDDGNSTSPAKADKTENNGPKPPTPDERVAAFNKKQREKRLEDRKAFQKRQETALKELYRHETLALLSCFAAPIAGAYLLHALRSQLTRPSEGLVSNFNLAVFILAAEVRPLRHFLQLVKSRTLHLQRIVHVNPYREEEERYRERRALEEQEQNEQLADLLHRFESLEQQTKAAVAEAASAAASTSTSKPTSTHHTSSTPTSYFPLPASPPSPPSPINNGSASSPDDIGRASASAKVMHRSPSDTKRERDQLMREVRAQLQPELDTLARALRRTHKQQTLLESQVVAKFRATDQRLADAMALASAAAGSARTPFRSRRLSATPTSITLSPGSLAEAMWTTILWASEAILELLLFIPRRVMIATAAVMTFPIWVLQSMLGALGLGGTSNSDNKKTSGARETRSQDSKNDRSLASSSGSSTSFGDSSLRFGKSAGADTKVVRDLDYEYTAMSTPKVRQNRFGLA</sequence>
<protein>
    <submittedName>
        <fullName evidence="3">Uncharacterized protein</fullName>
    </submittedName>
</protein>
<feature type="region of interest" description="Disordered" evidence="1">
    <location>
        <begin position="199"/>
        <end position="257"/>
    </location>
</feature>
<accession>U7Q441</accession>
<evidence type="ECO:0000313" key="3">
    <source>
        <dbReference type="EMBL" id="ERT01461.1"/>
    </source>
</evidence>